<dbReference type="EMBL" id="MN739695">
    <property type="protein sequence ID" value="QHT21546.1"/>
    <property type="molecule type" value="Genomic_DNA"/>
</dbReference>
<organism evidence="1">
    <name type="scientific">viral metagenome</name>
    <dbReference type="NCBI Taxonomy" id="1070528"/>
    <lineage>
        <taxon>unclassified sequences</taxon>
        <taxon>metagenomes</taxon>
        <taxon>organismal metagenomes</taxon>
    </lineage>
</organism>
<dbReference type="AlphaFoldDB" id="A0A6C0DX61"/>
<evidence type="ECO:0000313" key="1">
    <source>
        <dbReference type="EMBL" id="QHT21546.1"/>
    </source>
</evidence>
<accession>A0A6C0DX61</accession>
<reference evidence="1" key="1">
    <citation type="journal article" date="2020" name="Nature">
        <title>Giant virus diversity and host interactions through global metagenomics.</title>
        <authorList>
            <person name="Schulz F."/>
            <person name="Roux S."/>
            <person name="Paez-Espino D."/>
            <person name="Jungbluth S."/>
            <person name="Walsh D.A."/>
            <person name="Denef V.J."/>
            <person name="McMahon K.D."/>
            <person name="Konstantinidis K.T."/>
            <person name="Eloe-Fadrosh E.A."/>
            <person name="Kyrpides N.C."/>
            <person name="Woyke T."/>
        </authorList>
    </citation>
    <scope>NUCLEOTIDE SEQUENCE</scope>
    <source>
        <strain evidence="1">GVMAG-M-3300023179-103</strain>
    </source>
</reference>
<sequence length="241" mass="29202">MDDCILYLITCDIDDIHTETNILVSYITNQYMELWDDIKLGDFVENTITRNKFIVIKSPTLKIAQNNLTLKQLYENKYIISSFYSITQYKLNYFDNIRINRAYSENKYYNVENYYKQPIYLDIDKLQLINNLSSNNLYHYTITKFSQLFNNKFTIDYLYIILAYKNVEYMFISKYSNEYHHYSMINEKIKFIRQFKTYNNMYFLENNIDDNDDNNDIMTIADTEKIQTKNIIYIIGTKIVY</sequence>
<proteinExistence type="predicted"/>
<protein>
    <submittedName>
        <fullName evidence="1">Uncharacterized protein</fullName>
    </submittedName>
</protein>
<name>A0A6C0DX61_9ZZZZ</name>